<evidence type="ECO:0000256" key="1">
    <source>
        <dbReference type="SAM" id="SignalP"/>
    </source>
</evidence>
<dbReference type="AlphaFoldDB" id="A0A0P1BI58"/>
<accession>A0A0P1BI58</accession>
<evidence type="ECO:0000313" key="2">
    <source>
        <dbReference type="EMBL" id="CEH15881.1"/>
    </source>
</evidence>
<name>A0A0P1BI58_9BASI</name>
<dbReference type="EMBL" id="CCYA01000272">
    <property type="protein sequence ID" value="CEH15881.1"/>
    <property type="molecule type" value="Genomic_DNA"/>
</dbReference>
<sequence length="94" mass="10354">MRLTGLLALAALLSLTLLSSSSKAMPTDYMSNSLALYETSAHLDKRLAPVIVQGIARFARLLEKVVGNLVQKAKQDKAMRTRFTQDTVNDMSKE</sequence>
<proteinExistence type="predicted"/>
<reference evidence="3" key="1">
    <citation type="submission" date="2014-09" db="EMBL/GenBank/DDBJ databases">
        <authorList>
            <person name="Sharma Rahul"/>
            <person name="Thines Marco"/>
        </authorList>
    </citation>
    <scope>NUCLEOTIDE SEQUENCE [LARGE SCALE GENOMIC DNA]</scope>
</reference>
<dbReference type="Proteomes" id="UP000054845">
    <property type="component" value="Unassembled WGS sequence"/>
</dbReference>
<keyword evidence="3" id="KW-1185">Reference proteome</keyword>
<organism evidence="2 3">
    <name type="scientific">Ceraceosorus bombacis</name>
    <dbReference type="NCBI Taxonomy" id="401625"/>
    <lineage>
        <taxon>Eukaryota</taxon>
        <taxon>Fungi</taxon>
        <taxon>Dikarya</taxon>
        <taxon>Basidiomycota</taxon>
        <taxon>Ustilaginomycotina</taxon>
        <taxon>Exobasidiomycetes</taxon>
        <taxon>Ceraceosorales</taxon>
        <taxon>Ceraceosoraceae</taxon>
        <taxon>Ceraceosorus</taxon>
    </lineage>
</organism>
<evidence type="ECO:0000313" key="3">
    <source>
        <dbReference type="Proteomes" id="UP000054845"/>
    </source>
</evidence>
<keyword evidence="1" id="KW-0732">Signal</keyword>
<protein>
    <submittedName>
        <fullName evidence="2">Uncharacterized protein</fullName>
    </submittedName>
</protein>
<feature type="chain" id="PRO_5006059521" evidence="1">
    <location>
        <begin position="25"/>
        <end position="94"/>
    </location>
</feature>
<feature type="signal peptide" evidence="1">
    <location>
        <begin position="1"/>
        <end position="24"/>
    </location>
</feature>